<reference evidence="3" key="2">
    <citation type="submission" date="2015-07" db="EMBL/GenBank/DDBJ databases">
        <title>MeaNS - Measles Nucleotide Surveillance Program.</title>
        <authorList>
            <person name="Tran T."/>
            <person name="Druce J."/>
        </authorList>
    </citation>
    <scope>NUCLEOTIDE SEQUENCE</scope>
    <source>
        <strain evidence="3">DSM 9887</strain>
    </source>
</reference>
<dbReference type="Proteomes" id="UP000036834">
    <property type="component" value="Unassembled WGS sequence"/>
</dbReference>
<dbReference type="PATRIC" id="fig|54915.3.peg.3015"/>
<proteinExistence type="predicted"/>
<dbReference type="Proteomes" id="UP000319578">
    <property type="component" value="Unassembled WGS sequence"/>
</dbReference>
<dbReference type="RefSeq" id="WP_049740054.1">
    <property type="nucleotide sequence ID" value="NZ_BJON01000002.1"/>
</dbReference>
<reference evidence="2 5" key="3">
    <citation type="submission" date="2019-06" db="EMBL/GenBank/DDBJ databases">
        <title>Whole genome shotgun sequence of Brevibacillus reuszeri NBRC 15719.</title>
        <authorList>
            <person name="Hosoyama A."/>
            <person name="Uohara A."/>
            <person name="Ohji S."/>
            <person name="Ichikawa N."/>
        </authorList>
    </citation>
    <scope>NUCLEOTIDE SEQUENCE [LARGE SCALE GENOMIC DNA]</scope>
    <source>
        <strain evidence="2 5">NBRC 15719</strain>
    </source>
</reference>
<keyword evidence="5" id="KW-1185">Reference proteome</keyword>
<dbReference type="EMBL" id="BJON01000002">
    <property type="protein sequence ID" value="GED66734.1"/>
    <property type="molecule type" value="Genomic_DNA"/>
</dbReference>
<keyword evidence="1" id="KW-1133">Transmembrane helix</keyword>
<keyword evidence="1" id="KW-0472">Membrane</keyword>
<dbReference type="EMBL" id="LGIQ01000009">
    <property type="protein sequence ID" value="KNB71018.1"/>
    <property type="molecule type" value="Genomic_DNA"/>
</dbReference>
<evidence type="ECO:0000313" key="3">
    <source>
        <dbReference type="EMBL" id="KNB71018.1"/>
    </source>
</evidence>
<accession>A0A0K9YQL3</accession>
<evidence type="ECO:0000313" key="2">
    <source>
        <dbReference type="EMBL" id="GED66734.1"/>
    </source>
</evidence>
<name>A0A0K9YQL3_9BACL</name>
<gene>
    <name evidence="3" type="ORF">ADS79_19535</name>
    <name evidence="2" type="ORF">BRE01_04360</name>
</gene>
<sequence>MKVFIISMRNLILGGIVFVVVLVAGIVLLVKDPLHVSDSYRPGEASVPVTATSSDIQPISTEKPLLNMDIKVDGTTAEVTLLTQNFQFVQDNGDMNQKPVFGQGHAHLYIDGEAKGMIYHPDFLLKKLPKGEHEIRVELNYSNHLPYKVESTQKFVVE</sequence>
<feature type="transmembrane region" description="Helical" evidence="1">
    <location>
        <begin position="12"/>
        <end position="30"/>
    </location>
</feature>
<keyword evidence="1" id="KW-0812">Transmembrane</keyword>
<organism evidence="3 4">
    <name type="scientific">Brevibacillus reuszeri</name>
    <dbReference type="NCBI Taxonomy" id="54915"/>
    <lineage>
        <taxon>Bacteria</taxon>
        <taxon>Bacillati</taxon>
        <taxon>Bacillota</taxon>
        <taxon>Bacilli</taxon>
        <taxon>Bacillales</taxon>
        <taxon>Paenibacillaceae</taxon>
        <taxon>Brevibacillus</taxon>
    </lineage>
</organism>
<dbReference type="AlphaFoldDB" id="A0A0K9YQL3"/>
<evidence type="ECO:0000313" key="4">
    <source>
        <dbReference type="Proteomes" id="UP000036834"/>
    </source>
</evidence>
<dbReference type="STRING" id="54915.ADS79_19535"/>
<comment type="caution">
    <text evidence="3">The sequence shown here is derived from an EMBL/GenBank/DDBJ whole genome shotgun (WGS) entry which is preliminary data.</text>
</comment>
<reference evidence="4" key="1">
    <citation type="submission" date="2015-07" db="EMBL/GenBank/DDBJ databases">
        <title>Genome sequencing project for genomic taxonomy and phylogenomics of Bacillus-like bacteria.</title>
        <authorList>
            <person name="Liu B."/>
            <person name="Wang J."/>
            <person name="Zhu Y."/>
            <person name="Liu G."/>
            <person name="Chen Q."/>
            <person name="Chen Z."/>
            <person name="Lan J."/>
            <person name="Che J."/>
            <person name="Ge C."/>
            <person name="Shi H."/>
            <person name="Pan Z."/>
            <person name="Liu X."/>
        </authorList>
    </citation>
    <scope>NUCLEOTIDE SEQUENCE [LARGE SCALE GENOMIC DNA]</scope>
    <source>
        <strain evidence="4">DSM 9887</strain>
    </source>
</reference>
<evidence type="ECO:0008006" key="6">
    <source>
        <dbReference type="Google" id="ProtNLM"/>
    </source>
</evidence>
<evidence type="ECO:0000256" key="1">
    <source>
        <dbReference type="SAM" id="Phobius"/>
    </source>
</evidence>
<dbReference type="OrthoDB" id="6385276at2"/>
<evidence type="ECO:0000313" key="5">
    <source>
        <dbReference type="Proteomes" id="UP000319578"/>
    </source>
</evidence>
<protein>
    <recommendedName>
        <fullName evidence="6">DUF4399 domain-containing protein</fullName>
    </recommendedName>
</protein>